<evidence type="ECO:0000256" key="1">
    <source>
        <dbReference type="SAM" id="MobiDB-lite"/>
    </source>
</evidence>
<evidence type="ECO:0000313" key="3">
    <source>
        <dbReference type="Proteomes" id="UP000887159"/>
    </source>
</evidence>
<feature type="compositionally biased region" description="Polar residues" evidence="1">
    <location>
        <begin position="58"/>
        <end position="67"/>
    </location>
</feature>
<protein>
    <submittedName>
        <fullName evidence="2">Uncharacterized protein</fullName>
    </submittedName>
</protein>
<reference evidence="2" key="1">
    <citation type="submission" date="2020-08" db="EMBL/GenBank/DDBJ databases">
        <title>Multicomponent nature underlies the extraordinary mechanical properties of spider dragline silk.</title>
        <authorList>
            <person name="Kono N."/>
            <person name="Nakamura H."/>
            <person name="Mori M."/>
            <person name="Yoshida Y."/>
            <person name="Ohtoshi R."/>
            <person name="Malay A.D."/>
            <person name="Moran D.A.P."/>
            <person name="Tomita M."/>
            <person name="Numata K."/>
            <person name="Arakawa K."/>
        </authorList>
    </citation>
    <scope>NUCLEOTIDE SEQUENCE</scope>
</reference>
<accession>A0A8X6R836</accession>
<gene>
    <name evidence="2" type="ORF">TNCV_2464851</name>
</gene>
<sequence length="77" mass="8783">MVNSDRLCQFEPQLSDENETEMASHSPNFHTIPTRGLRTLTDLICINPNARRIFSVTRTQQHHSQVQNHDHSATVAT</sequence>
<dbReference type="AlphaFoldDB" id="A0A8X6R836"/>
<proteinExistence type="predicted"/>
<organism evidence="2 3">
    <name type="scientific">Trichonephila clavipes</name>
    <name type="common">Golden silk orbweaver</name>
    <name type="synonym">Nephila clavipes</name>
    <dbReference type="NCBI Taxonomy" id="2585209"/>
    <lineage>
        <taxon>Eukaryota</taxon>
        <taxon>Metazoa</taxon>
        <taxon>Ecdysozoa</taxon>
        <taxon>Arthropoda</taxon>
        <taxon>Chelicerata</taxon>
        <taxon>Arachnida</taxon>
        <taxon>Araneae</taxon>
        <taxon>Araneomorphae</taxon>
        <taxon>Entelegynae</taxon>
        <taxon>Araneoidea</taxon>
        <taxon>Nephilidae</taxon>
        <taxon>Trichonephila</taxon>
    </lineage>
</organism>
<name>A0A8X6R836_TRICX</name>
<dbReference type="EMBL" id="BMAU01021036">
    <property type="protein sequence ID" value="GFX87592.1"/>
    <property type="molecule type" value="Genomic_DNA"/>
</dbReference>
<feature type="compositionally biased region" description="Basic and acidic residues" evidence="1">
    <location>
        <begin position="68"/>
        <end position="77"/>
    </location>
</feature>
<feature type="region of interest" description="Disordered" evidence="1">
    <location>
        <begin position="58"/>
        <end position="77"/>
    </location>
</feature>
<dbReference type="Proteomes" id="UP000887159">
    <property type="component" value="Unassembled WGS sequence"/>
</dbReference>
<comment type="caution">
    <text evidence="2">The sequence shown here is derived from an EMBL/GenBank/DDBJ whole genome shotgun (WGS) entry which is preliminary data.</text>
</comment>
<keyword evidence="3" id="KW-1185">Reference proteome</keyword>
<evidence type="ECO:0000313" key="2">
    <source>
        <dbReference type="EMBL" id="GFX87592.1"/>
    </source>
</evidence>